<proteinExistence type="predicted"/>
<dbReference type="InterPro" id="IPR021062">
    <property type="entry name" value="ArAE_1_C"/>
</dbReference>
<dbReference type="InterPro" id="IPR010343">
    <property type="entry name" value="ArAE_1"/>
</dbReference>
<dbReference type="EMBL" id="JAMDMJ010000001">
    <property type="protein sequence ID" value="MCY9594202.1"/>
    <property type="molecule type" value="Genomic_DNA"/>
</dbReference>
<dbReference type="PANTHER" id="PTHR40064">
    <property type="entry name" value="MEMBRANE PROTEIN-RELATED"/>
    <property type="match status" value="1"/>
</dbReference>
<dbReference type="EMBL" id="CP026520">
    <property type="protein sequence ID" value="QAV18534.1"/>
    <property type="molecule type" value="Genomic_DNA"/>
</dbReference>
<evidence type="ECO:0000256" key="6">
    <source>
        <dbReference type="SAM" id="Phobius"/>
    </source>
</evidence>
<gene>
    <name evidence="8" type="ORF">M5X16_00215</name>
    <name evidence="9" type="ORF">PC41400_12965</name>
</gene>
<evidence type="ECO:0000313" key="10">
    <source>
        <dbReference type="Proteomes" id="UP000288943"/>
    </source>
</evidence>
<evidence type="ECO:0000313" key="11">
    <source>
        <dbReference type="Proteomes" id="UP001527202"/>
    </source>
</evidence>
<keyword evidence="2" id="KW-1003">Cell membrane</keyword>
<comment type="subcellular location">
    <subcellularLocation>
        <location evidence="1">Cell membrane</location>
        <topology evidence="1">Multi-pass membrane protein</topology>
    </subcellularLocation>
</comment>
<organism evidence="9 10">
    <name type="scientific">Paenibacillus chitinolyticus</name>
    <dbReference type="NCBI Taxonomy" id="79263"/>
    <lineage>
        <taxon>Bacteria</taxon>
        <taxon>Bacillati</taxon>
        <taxon>Bacillota</taxon>
        <taxon>Bacilli</taxon>
        <taxon>Bacillales</taxon>
        <taxon>Paenibacillaceae</taxon>
        <taxon>Paenibacillus</taxon>
    </lineage>
</organism>
<dbReference type="Pfam" id="PF11728">
    <property type="entry name" value="ArAE_1_C"/>
    <property type="match status" value="1"/>
</dbReference>
<keyword evidence="5 6" id="KW-0472">Membrane</keyword>
<feature type="transmembrane region" description="Helical" evidence="6">
    <location>
        <begin position="127"/>
        <end position="146"/>
    </location>
</feature>
<dbReference type="RefSeq" id="WP_042228148.1">
    <property type="nucleotide sequence ID" value="NZ_CP026520.1"/>
</dbReference>
<dbReference type="GO" id="GO:0005886">
    <property type="term" value="C:plasma membrane"/>
    <property type="evidence" value="ECO:0007669"/>
    <property type="project" value="UniProtKB-SubCell"/>
</dbReference>
<sequence length="328" mass="36648">MNIPFIGIRVLKTALAVIVSITLARWIGLTSPNSAGLLAILGIQVTKRRGINNAFQRIAASILAVLFASVLFSLLGFRVWVLSLFVLIVFPVLHRIKLSDGAVTASVTIFHIYNAQAISAPLILNEIILLIVGLGSATLINISYMPKADKEIEFYRSKVEGLFSDVFLHIAEHLRDTTVVWNGKELLELDEVLKTGTETASRSLENALLFGTHTYTDMQLYFYMRNEQFESLQRMALLVSQVSRELPLGESLASIFEELSKDCKVDYYTGRSEKKLAALQANFKIETLPQTLSEFEARAALQQLTRELSHYLNIAKKQKKQKPASARS</sequence>
<name>A0A410WW12_9BACL</name>
<dbReference type="PANTHER" id="PTHR40064:SF1">
    <property type="entry name" value="MEMBRANE PROTEIN"/>
    <property type="match status" value="1"/>
</dbReference>
<dbReference type="InterPro" id="IPR038323">
    <property type="entry name" value="ArAE_1_C_sf"/>
</dbReference>
<keyword evidence="11" id="KW-1185">Reference proteome</keyword>
<reference evidence="9 10" key="1">
    <citation type="submission" date="2018-01" db="EMBL/GenBank/DDBJ databases">
        <title>The whole genome sequencing and assembly of Paenibacillus chitinolyticus KCCM 41400 strain.</title>
        <authorList>
            <person name="Kim J.-Y."/>
            <person name="Park M.-K."/>
            <person name="Lee Y.-J."/>
            <person name="Yi H."/>
            <person name="Bahn Y.-S."/>
            <person name="Kim J.F."/>
            <person name="Lee D.-W."/>
        </authorList>
    </citation>
    <scope>NUCLEOTIDE SEQUENCE [LARGE SCALE GENOMIC DNA]</scope>
    <source>
        <strain evidence="9 10">KCCM 41400</strain>
    </source>
</reference>
<evidence type="ECO:0000256" key="1">
    <source>
        <dbReference type="ARBA" id="ARBA00004651"/>
    </source>
</evidence>
<keyword evidence="3 6" id="KW-0812">Transmembrane</keyword>
<dbReference type="InterPro" id="IPR052984">
    <property type="entry name" value="UPF0421"/>
</dbReference>
<evidence type="ECO:0000256" key="3">
    <source>
        <dbReference type="ARBA" id="ARBA00022692"/>
    </source>
</evidence>
<dbReference type="Proteomes" id="UP000288943">
    <property type="component" value="Chromosome"/>
</dbReference>
<evidence type="ECO:0000313" key="9">
    <source>
        <dbReference type="EMBL" id="QAV18534.1"/>
    </source>
</evidence>
<dbReference type="Proteomes" id="UP001527202">
    <property type="component" value="Unassembled WGS sequence"/>
</dbReference>
<dbReference type="AlphaFoldDB" id="A0A410WW12"/>
<evidence type="ECO:0000256" key="4">
    <source>
        <dbReference type="ARBA" id="ARBA00022989"/>
    </source>
</evidence>
<dbReference type="Gene3D" id="1.20.120.940">
    <property type="entry name" value="Putative aromatic acid exporter, C-terminal domain"/>
    <property type="match status" value="1"/>
</dbReference>
<evidence type="ECO:0000259" key="7">
    <source>
        <dbReference type="Pfam" id="PF11728"/>
    </source>
</evidence>
<evidence type="ECO:0000256" key="5">
    <source>
        <dbReference type="ARBA" id="ARBA00023136"/>
    </source>
</evidence>
<feature type="transmembrane region" description="Helical" evidence="6">
    <location>
        <begin position="58"/>
        <end position="90"/>
    </location>
</feature>
<dbReference type="OrthoDB" id="357521at2"/>
<dbReference type="KEGG" id="pchi:PC41400_12965"/>
<protein>
    <submittedName>
        <fullName evidence="9">Aromatic acid exporter family protein</fullName>
    </submittedName>
</protein>
<evidence type="ECO:0000256" key="2">
    <source>
        <dbReference type="ARBA" id="ARBA00022475"/>
    </source>
</evidence>
<reference evidence="8 11" key="2">
    <citation type="submission" date="2022-05" db="EMBL/GenBank/DDBJ databases">
        <title>Genome Sequencing of Bee-Associated Microbes.</title>
        <authorList>
            <person name="Dunlap C."/>
        </authorList>
    </citation>
    <scope>NUCLEOTIDE SEQUENCE [LARGE SCALE GENOMIC DNA]</scope>
    <source>
        <strain evidence="8 11">NRRL B-23120</strain>
    </source>
</reference>
<feature type="domain" description="Putative aromatic acid exporter C-terminal" evidence="7">
    <location>
        <begin position="149"/>
        <end position="314"/>
    </location>
</feature>
<evidence type="ECO:0000313" key="8">
    <source>
        <dbReference type="EMBL" id="MCY9594202.1"/>
    </source>
</evidence>
<dbReference type="Pfam" id="PF06081">
    <property type="entry name" value="ArAE_1"/>
    <property type="match status" value="1"/>
</dbReference>
<accession>A0A410WW12</accession>
<dbReference type="GeneID" id="95375723"/>
<keyword evidence="4 6" id="KW-1133">Transmembrane helix</keyword>